<keyword evidence="1" id="KW-0812">Transmembrane</keyword>
<dbReference type="PANTHER" id="PTHR35508">
    <property type="entry name" value="VOLTAGE-DEPENDENT L-TYPE CALCIUM CHANNEL SUBUNIT"/>
    <property type="match status" value="1"/>
</dbReference>
<dbReference type="Proteomes" id="UP000436088">
    <property type="component" value="Unassembled WGS sequence"/>
</dbReference>
<evidence type="ECO:0000313" key="3">
    <source>
        <dbReference type="Proteomes" id="UP000436088"/>
    </source>
</evidence>
<feature type="transmembrane region" description="Helical" evidence="1">
    <location>
        <begin position="149"/>
        <end position="177"/>
    </location>
</feature>
<dbReference type="EMBL" id="VEPZ02001330">
    <property type="protein sequence ID" value="KAE8679755.1"/>
    <property type="molecule type" value="Genomic_DNA"/>
</dbReference>
<protein>
    <submittedName>
        <fullName evidence="2">KANADI like transcription factor, putative isoform 1</fullName>
    </submittedName>
</protein>
<gene>
    <name evidence="2" type="ORF">F3Y22_tig00111398pilonHSYRG00457</name>
</gene>
<reference evidence="2" key="1">
    <citation type="submission" date="2019-09" db="EMBL/GenBank/DDBJ databases">
        <title>Draft genome information of white flower Hibiscus syriacus.</title>
        <authorList>
            <person name="Kim Y.-M."/>
        </authorList>
    </citation>
    <scope>NUCLEOTIDE SEQUENCE [LARGE SCALE GENOMIC DNA]</scope>
    <source>
        <strain evidence="2">YM2019G1</strain>
    </source>
</reference>
<accession>A0A6A2YAT2</accession>
<keyword evidence="3" id="KW-1185">Reference proteome</keyword>
<name>A0A6A2YAT2_HIBSY</name>
<proteinExistence type="predicted"/>
<organism evidence="2 3">
    <name type="scientific">Hibiscus syriacus</name>
    <name type="common">Rose of Sharon</name>
    <dbReference type="NCBI Taxonomy" id="106335"/>
    <lineage>
        <taxon>Eukaryota</taxon>
        <taxon>Viridiplantae</taxon>
        <taxon>Streptophyta</taxon>
        <taxon>Embryophyta</taxon>
        <taxon>Tracheophyta</taxon>
        <taxon>Spermatophyta</taxon>
        <taxon>Magnoliopsida</taxon>
        <taxon>eudicotyledons</taxon>
        <taxon>Gunneridae</taxon>
        <taxon>Pentapetalae</taxon>
        <taxon>rosids</taxon>
        <taxon>malvids</taxon>
        <taxon>Malvales</taxon>
        <taxon>Malvaceae</taxon>
        <taxon>Malvoideae</taxon>
        <taxon>Hibiscus</taxon>
    </lineage>
</organism>
<keyword evidence="1" id="KW-0472">Membrane</keyword>
<sequence length="207" mass="22122">MAVKTNGATVDENNFIHKEEMLQDALHSLVSSIIYPEASASTSLLQRIKISVSENLPRLGEASRNTGRSVLQWTRSGSPLRALLVISVGTVTFLTLTGLLLFTLFFLAATIDAIIISSLIALAAAGVFFAIFFACVTVIYIVALSVAAFVISTATISAIIAAVVVTGWIGFFWALWLGTKKSMDLAKHSFSMTGYAISAWGPNKVSD</sequence>
<comment type="caution">
    <text evidence="2">The sequence shown here is derived from an EMBL/GenBank/DDBJ whole genome shotgun (WGS) entry which is preliminary data.</text>
</comment>
<evidence type="ECO:0000256" key="1">
    <source>
        <dbReference type="SAM" id="Phobius"/>
    </source>
</evidence>
<dbReference type="OrthoDB" id="1925129at2759"/>
<dbReference type="PANTHER" id="PTHR35508:SF1">
    <property type="entry name" value="VOLTAGE-DEPENDENT L-TYPE CALCIUM CHANNEL SUBUNIT"/>
    <property type="match status" value="1"/>
</dbReference>
<evidence type="ECO:0000313" key="2">
    <source>
        <dbReference type="EMBL" id="KAE8679755.1"/>
    </source>
</evidence>
<dbReference type="AlphaFoldDB" id="A0A6A2YAT2"/>
<feature type="transmembrane region" description="Helical" evidence="1">
    <location>
        <begin position="119"/>
        <end position="143"/>
    </location>
</feature>
<feature type="transmembrane region" description="Helical" evidence="1">
    <location>
        <begin position="82"/>
        <end position="107"/>
    </location>
</feature>
<keyword evidence="1" id="KW-1133">Transmembrane helix</keyword>